<gene>
    <name evidence="1" type="ordered locus">RIEPE_0477</name>
</gene>
<organism evidence="1 2">
    <name type="scientific">Riesia pediculicola (strain USDA)</name>
    <dbReference type="NCBI Taxonomy" id="515618"/>
    <lineage>
        <taxon>Bacteria</taxon>
        <taxon>Pseudomonadati</taxon>
        <taxon>Pseudomonadota</taxon>
        <taxon>Gammaproteobacteria</taxon>
        <taxon>Enterobacterales</taxon>
        <taxon>Enterobacteriaceae</taxon>
        <taxon>Candidatus Riesia</taxon>
    </lineage>
</organism>
<dbReference type="AlphaFoldDB" id="D4G8Q7"/>
<dbReference type="Proteomes" id="UP000001700">
    <property type="component" value="Chromosome"/>
</dbReference>
<accession>D4G8Q7</accession>
<reference evidence="1" key="1">
    <citation type="submission" date="2008-05" db="EMBL/GenBank/DDBJ databases">
        <title>Genome sequence of Riesia pediculicola USDA.</title>
        <authorList>
            <person name="Kirkness E.F."/>
        </authorList>
    </citation>
    <scope>NUCLEOTIDE SEQUENCE [LARGE SCALE GENOMIC DNA]</scope>
    <source>
        <strain evidence="1">USDA</strain>
    </source>
</reference>
<name>D4G8Q7_RIEPU</name>
<dbReference type="KEGG" id="rip:RIEPE_0477"/>
<evidence type="ECO:0000313" key="2">
    <source>
        <dbReference type="Proteomes" id="UP000001700"/>
    </source>
</evidence>
<dbReference type="EMBL" id="CP001085">
    <property type="protein sequence ID" value="ADD79928.1"/>
    <property type="molecule type" value="Genomic_DNA"/>
</dbReference>
<evidence type="ECO:0000313" key="1">
    <source>
        <dbReference type="EMBL" id="ADD79928.1"/>
    </source>
</evidence>
<proteinExistence type="predicted"/>
<dbReference type="STRING" id="515618.RIEPE_0477"/>
<dbReference type="HOGENOM" id="CLU_2773298_0_0_6"/>
<sequence>MVYSEKFIDIDDFLFDTFLYKKNHTHYEHKIFERSALTHELNFSSYDSMYFERIQRSIENKIRTIRIEE</sequence>
<keyword evidence="2" id="KW-1185">Reference proteome</keyword>
<protein>
    <submittedName>
        <fullName evidence="1">Uncharacterized protein</fullName>
    </submittedName>
</protein>